<reference evidence="1 2" key="1">
    <citation type="journal article" date="2015" name="Fungal Genet. Biol.">
        <title>Evolution of novel wood decay mechanisms in Agaricales revealed by the genome sequences of Fistulina hepatica and Cylindrobasidium torrendii.</title>
        <authorList>
            <person name="Floudas D."/>
            <person name="Held B.W."/>
            <person name="Riley R."/>
            <person name="Nagy L.G."/>
            <person name="Koehler G."/>
            <person name="Ransdell A.S."/>
            <person name="Younus H."/>
            <person name="Chow J."/>
            <person name="Chiniquy J."/>
            <person name="Lipzen A."/>
            <person name="Tritt A."/>
            <person name="Sun H."/>
            <person name="Haridas S."/>
            <person name="LaButti K."/>
            <person name="Ohm R.A."/>
            <person name="Kues U."/>
            <person name="Blanchette R.A."/>
            <person name="Grigoriev I.V."/>
            <person name="Minto R.E."/>
            <person name="Hibbett D.S."/>
        </authorList>
    </citation>
    <scope>NUCLEOTIDE SEQUENCE [LARGE SCALE GENOMIC DNA]</scope>
    <source>
        <strain evidence="1 2">ATCC 64428</strain>
    </source>
</reference>
<dbReference type="EMBL" id="KN882026">
    <property type="protein sequence ID" value="KIY46618.1"/>
    <property type="molecule type" value="Genomic_DNA"/>
</dbReference>
<accession>A0A0D7A729</accession>
<dbReference type="OrthoDB" id="3217643at2759"/>
<dbReference type="AlphaFoldDB" id="A0A0D7A729"/>
<evidence type="ECO:0000313" key="2">
    <source>
        <dbReference type="Proteomes" id="UP000054144"/>
    </source>
</evidence>
<name>A0A0D7A729_9AGAR</name>
<organism evidence="1 2">
    <name type="scientific">Fistulina hepatica ATCC 64428</name>
    <dbReference type="NCBI Taxonomy" id="1128425"/>
    <lineage>
        <taxon>Eukaryota</taxon>
        <taxon>Fungi</taxon>
        <taxon>Dikarya</taxon>
        <taxon>Basidiomycota</taxon>
        <taxon>Agaricomycotina</taxon>
        <taxon>Agaricomycetes</taxon>
        <taxon>Agaricomycetidae</taxon>
        <taxon>Agaricales</taxon>
        <taxon>Fistulinaceae</taxon>
        <taxon>Fistulina</taxon>
    </lineage>
</organism>
<evidence type="ECO:0000313" key="1">
    <source>
        <dbReference type="EMBL" id="KIY46618.1"/>
    </source>
</evidence>
<keyword evidence="2" id="KW-1185">Reference proteome</keyword>
<gene>
    <name evidence="1" type="ORF">FISHEDRAFT_10987</name>
</gene>
<dbReference type="Proteomes" id="UP000054144">
    <property type="component" value="Unassembled WGS sequence"/>
</dbReference>
<protein>
    <submittedName>
        <fullName evidence="1">Uncharacterized protein</fullName>
    </submittedName>
</protein>
<sequence length="135" mass="15245">MCYAYGSIDQLTTICPMCKVFPYARCPHVHEICRNRSLHPRFDVVYLRNAEVESFNGCGFCKWARTNPPPRAAGMFNHGWPGCCRPPTQKEVHMIPVTDWLAVSIVHQVQVPSEIRPVVDVLAVSQRTMIMATTG</sequence>
<feature type="non-terminal residue" evidence="1">
    <location>
        <position position="135"/>
    </location>
</feature>
<proteinExistence type="predicted"/>